<sequence length="775" mass="87087">MKFIDGFWLLKNGVKPYYGVQVLKVDQQTDGYELQVATRPIRHRGDTLGGPVLTVKVHSPTEGVVGVKIDHFSHIEPTVHIPLFPNSKPIPNVNLSKTDSDYSLSTAGLDAVITENPYTYHCSNRLAERVFDVPSRWTLSSASSSSCHGDRHLDPTPIQQPTPPTVRYINSELNLSPGELVYGFGEQFGAFVKNGQTVQIWNQDGGTSSDQTYKTVPFYITNRNYGVFINHPGEVEVEVGSEKVSRVGVSTAGSSLEYFIIYGETPLQILERYTRMTGRPPVLPSWTFGLWLSTSFLTSYSSDTVSGFLQGMQDRNCPVRVFHLDCFWMKQYEWCSFTFDPDNFADPKGYLSEIKRKFGVKICVWINPYISQLSPIFKEGVKGGYFIQRTDGTPWQWDLWQPGLAIVDFTNKSACEWYKSKLEALIDIGVDCFKTDFAERIPHASVKYHDGSDPMRMHNMYSIIYNELVFNLLRERMGEGEAVLFARASFAGGQRFPVHWGGDCESTWEAMAEAMRGCLSLTLSGFAFASHDIGGFEGHPPPEIYQRWVAFGLFSSHSRLHGSSSYRVPWNYGEEAAQNMATLLEAKHSLMPYLYQLALQSTETGHPLQRAMFLEFPEDRTTHYLDRQFMLGPSLLVAPVFVPQEEETEYYIPAGRWTNFWDHQRTVVGPKWIKERVGLDEVPVWVRPGTLLLRGPPKTGRPDYDYGKDLRVEIFDIAEGETCAKVPGGAIIRADRKDGKVTVSIAEGNASIDSVLLAGGNTVKVESGATEVVCE</sequence>
<dbReference type="SUPFAM" id="SSF74650">
    <property type="entry name" value="Galactose mutarotase-like"/>
    <property type="match status" value="1"/>
</dbReference>
<feature type="region of interest" description="Disordered" evidence="7">
    <location>
        <begin position="142"/>
        <end position="164"/>
    </location>
</feature>
<dbReference type="Pfam" id="PF13802">
    <property type="entry name" value="Gal_mutarotas_2"/>
    <property type="match status" value="1"/>
</dbReference>
<reference evidence="11" key="1">
    <citation type="journal article" date="2019" name="Environ. Microbiol.">
        <title>Fungal ecological strategies reflected in gene transcription - a case study of two litter decomposers.</title>
        <authorList>
            <person name="Barbi F."/>
            <person name="Kohler A."/>
            <person name="Barry K."/>
            <person name="Baskaran P."/>
            <person name="Daum C."/>
            <person name="Fauchery L."/>
            <person name="Ihrmark K."/>
            <person name="Kuo A."/>
            <person name="LaButti K."/>
            <person name="Lipzen A."/>
            <person name="Morin E."/>
            <person name="Grigoriev I.V."/>
            <person name="Henrissat B."/>
            <person name="Lindahl B."/>
            <person name="Martin F."/>
        </authorList>
    </citation>
    <scope>NUCLEOTIDE SEQUENCE</scope>
    <source>
        <strain evidence="11">JB14</strain>
    </source>
</reference>
<dbReference type="SUPFAM" id="SSF117125">
    <property type="entry name" value="Putative glucosidase YicI, C-terminal domain"/>
    <property type="match status" value="1"/>
</dbReference>
<keyword evidence="12" id="KW-1185">Reference proteome</keyword>
<dbReference type="InterPro" id="IPR048395">
    <property type="entry name" value="Glyco_hydro_31_C"/>
</dbReference>
<evidence type="ECO:0000256" key="4">
    <source>
        <dbReference type="ARBA" id="ARBA00052064"/>
    </source>
</evidence>
<dbReference type="InterPro" id="IPR000322">
    <property type="entry name" value="Glyco_hydro_31_TIM"/>
</dbReference>
<dbReference type="OrthoDB" id="1334205at2759"/>
<evidence type="ECO:0000256" key="6">
    <source>
        <dbReference type="RuleBase" id="RU361185"/>
    </source>
</evidence>
<accession>A0A6A4I8Y4</accession>
<keyword evidence="2 6" id="KW-0378">Hydrolase</keyword>
<proteinExistence type="inferred from homology"/>
<dbReference type="InterPro" id="IPR011013">
    <property type="entry name" value="Gal_mutarotase_sf_dom"/>
</dbReference>
<keyword evidence="3 6" id="KW-0326">Glycosidase</keyword>
<dbReference type="Gene3D" id="2.60.40.1760">
    <property type="entry name" value="glycosyl hydrolase (family 31)"/>
    <property type="match status" value="1"/>
</dbReference>
<dbReference type="EC" id="3.2.1.177" evidence="5"/>
<evidence type="ECO:0000259" key="8">
    <source>
        <dbReference type="Pfam" id="PF01055"/>
    </source>
</evidence>
<feature type="domain" description="Glycoside hydrolase family 31 N-terminal" evidence="9">
    <location>
        <begin position="55"/>
        <end position="237"/>
    </location>
</feature>
<evidence type="ECO:0000256" key="3">
    <source>
        <dbReference type="ARBA" id="ARBA00023295"/>
    </source>
</evidence>
<evidence type="ECO:0000256" key="2">
    <source>
        <dbReference type="ARBA" id="ARBA00022801"/>
    </source>
</evidence>
<dbReference type="InterPro" id="IPR050985">
    <property type="entry name" value="Alpha-glycosidase_related"/>
</dbReference>
<dbReference type="AlphaFoldDB" id="A0A6A4I8Y4"/>
<dbReference type="EMBL" id="ML769402">
    <property type="protein sequence ID" value="KAE9406440.1"/>
    <property type="molecule type" value="Genomic_DNA"/>
</dbReference>
<evidence type="ECO:0000259" key="9">
    <source>
        <dbReference type="Pfam" id="PF13802"/>
    </source>
</evidence>
<dbReference type="GO" id="GO:0005975">
    <property type="term" value="P:carbohydrate metabolic process"/>
    <property type="evidence" value="ECO:0007669"/>
    <property type="project" value="InterPro"/>
</dbReference>
<dbReference type="Proteomes" id="UP000799118">
    <property type="component" value="Unassembled WGS sequence"/>
</dbReference>
<dbReference type="PANTHER" id="PTHR43053:SF4">
    <property type="entry name" value="MYOGENESIS-REGULATING GLYCOSIDASE"/>
    <property type="match status" value="1"/>
</dbReference>
<comment type="similarity">
    <text evidence="1 6">Belongs to the glycosyl hydrolase 31 family.</text>
</comment>
<evidence type="ECO:0000313" key="11">
    <source>
        <dbReference type="EMBL" id="KAE9406440.1"/>
    </source>
</evidence>
<protein>
    <recommendedName>
        <fullName evidence="5">alpha-D-xyloside xylohydrolase</fullName>
        <ecNumber evidence="5">3.2.1.177</ecNumber>
    </recommendedName>
</protein>
<dbReference type="PANTHER" id="PTHR43053">
    <property type="entry name" value="GLYCOSIDASE FAMILY 31"/>
    <property type="match status" value="1"/>
</dbReference>
<name>A0A6A4I8Y4_9AGAR</name>
<evidence type="ECO:0000256" key="1">
    <source>
        <dbReference type="ARBA" id="ARBA00007806"/>
    </source>
</evidence>
<organism evidence="11 12">
    <name type="scientific">Gymnopus androsaceus JB14</name>
    <dbReference type="NCBI Taxonomy" id="1447944"/>
    <lineage>
        <taxon>Eukaryota</taxon>
        <taxon>Fungi</taxon>
        <taxon>Dikarya</taxon>
        <taxon>Basidiomycota</taxon>
        <taxon>Agaricomycotina</taxon>
        <taxon>Agaricomycetes</taxon>
        <taxon>Agaricomycetidae</taxon>
        <taxon>Agaricales</taxon>
        <taxon>Marasmiineae</taxon>
        <taxon>Omphalotaceae</taxon>
        <taxon>Gymnopus</taxon>
    </lineage>
</organism>
<dbReference type="CDD" id="cd06593">
    <property type="entry name" value="GH31_xylosidase_YicI"/>
    <property type="match status" value="1"/>
</dbReference>
<evidence type="ECO:0000256" key="7">
    <source>
        <dbReference type="SAM" id="MobiDB-lite"/>
    </source>
</evidence>
<dbReference type="FunFam" id="3.20.20.80:FF:000053">
    <property type="entry name" value="Alpha-xylosidase YicI"/>
    <property type="match status" value="1"/>
</dbReference>
<feature type="domain" description="Glycoside hydrolase family 31 TIM barrel" evidence="8">
    <location>
        <begin position="280"/>
        <end position="597"/>
    </location>
</feature>
<evidence type="ECO:0000313" key="12">
    <source>
        <dbReference type="Proteomes" id="UP000799118"/>
    </source>
</evidence>
<dbReference type="SUPFAM" id="SSF51445">
    <property type="entry name" value="(Trans)glycosidases"/>
    <property type="match status" value="1"/>
</dbReference>
<dbReference type="GO" id="GO:0061634">
    <property type="term" value="F:alpha-D-xyloside xylohydrolase"/>
    <property type="evidence" value="ECO:0007669"/>
    <property type="project" value="UniProtKB-EC"/>
</dbReference>
<dbReference type="Pfam" id="PF21365">
    <property type="entry name" value="Glyco_hydro_31_3rd"/>
    <property type="match status" value="1"/>
</dbReference>
<dbReference type="InterPro" id="IPR025887">
    <property type="entry name" value="Glyco_hydro_31_N_dom"/>
</dbReference>
<dbReference type="Gene3D" id="2.60.40.1180">
    <property type="entry name" value="Golgi alpha-mannosidase II"/>
    <property type="match status" value="2"/>
</dbReference>
<dbReference type="Pfam" id="PF01055">
    <property type="entry name" value="Glyco_hydro_31_2nd"/>
    <property type="match status" value="1"/>
</dbReference>
<gene>
    <name evidence="11" type="ORF">BT96DRAFT_971952</name>
</gene>
<dbReference type="NCBIfam" id="NF007940">
    <property type="entry name" value="PRK10658.1"/>
    <property type="match status" value="1"/>
</dbReference>
<dbReference type="CDD" id="cd14752">
    <property type="entry name" value="GH31_N"/>
    <property type="match status" value="1"/>
</dbReference>
<comment type="catalytic activity">
    <reaction evidence="4">
        <text>Hydrolysis of terminal, non-reducing alpha-D-xylose residues with release of alpha-D-xylose.</text>
        <dbReference type="EC" id="3.2.1.177"/>
    </reaction>
</comment>
<feature type="domain" description="Glycosyl hydrolase family 31 C-terminal" evidence="10">
    <location>
        <begin position="605"/>
        <end position="691"/>
    </location>
</feature>
<dbReference type="Gene3D" id="3.20.20.80">
    <property type="entry name" value="Glycosidases"/>
    <property type="match status" value="1"/>
</dbReference>
<dbReference type="SUPFAM" id="SSF51011">
    <property type="entry name" value="Glycosyl hydrolase domain"/>
    <property type="match status" value="1"/>
</dbReference>
<dbReference type="InterPro" id="IPR017853">
    <property type="entry name" value="GH"/>
</dbReference>
<dbReference type="InterPro" id="IPR013780">
    <property type="entry name" value="Glyco_hydro_b"/>
</dbReference>
<evidence type="ECO:0000256" key="5">
    <source>
        <dbReference type="ARBA" id="ARBA00066962"/>
    </source>
</evidence>
<dbReference type="GO" id="GO:0030246">
    <property type="term" value="F:carbohydrate binding"/>
    <property type="evidence" value="ECO:0007669"/>
    <property type="project" value="InterPro"/>
</dbReference>
<evidence type="ECO:0000259" key="10">
    <source>
        <dbReference type="Pfam" id="PF21365"/>
    </source>
</evidence>